<keyword evidence="2" id="KW-1185">Reference proteome</keyword>
<dbReference type="GeneID" id="88622104"/>
<dbReference type="Proteomes" id="UP001272773">
    <property type="component" value="Unassembled WGS sequence"/>
</dbReference>
<sequence>MKNDISVGEIVIGNTRVKFELPTSLFNIISNHVKPNEALKLYSYHVDTIIDMIRPMIPEEKRPPTHKQEHYAKSISEALNIELSEKVLSSATACSEFLDQHSEEYKSLIALQKAHLQKHRESISQANRVNRWLSAREALDGGSSLEDVAEELGVKPPTIEKYCAQLEEWEAIAQIDDSYTTVMGLVKRQRQGENIYESYHS</sequence>
<evidence type="ECO:0000313" key="1">
    <source>
        <dbReference type="EMBL" id="MDX6015015.1"/>
    </source>
</evidence>
<dbReference type="EMBL" id="JAWXXR010000001">
    <property type="protein sequence ID" value="MDX6015015.1"/>
    <property type="molecule type" value="Genomic_DNA"/>
</dbReference>
<gene>
    <name evidence="1" type="ORF">SIL79_01310</name>
</gene>
<proteinExistence type="predicted"/>
<evidence type="ECO:0000313" key="2">
    <source>
        <dbReference type="Proteomes" id="UP001272773"/>
    </source>
</evidence>
<name>A0ABU4Q6Q9_9GAMM</name>
<protein>
    <submittedName>
        <fullName evidence="1">Uncharacterized protein</fullName>
    </submittedName>
</protein>
<dbReference type="RefSeq" id="WP_233962710.1">
    <property type="nucleotide sequence ID" value="NZ_JAKCOQ010000053.1"/>
</dbReference>
<comment type="caution">
    <text evidence="1">The sequence shown here is derived from an EMBL/GenBank/DDBJ whole genome shotgun (WGS) entry which is preliminary data.</text>
</comment>
<accession>A0ABU4Q6Q9</accession>
<organism evidence="1 2">
    <name type="scientific">Shewanella indica</name>
    <dbReference type="NCBI Taxonomy" id="768528"/>
    <lineage>
        <taxon>Bacteria</taxon>
        <taxon>Pseudomonadati</taxon>
        <taxon>Pseudomonadota</taxon>
        <taxon>Gammaproteobacteria</taxon>
        <taxon>Alteromonadales</taxon>
        <taxon>Shewanellaceae</taxon>
        <taxon>Shewanella</taxon>
    </lineage>
</organism>
<reference evidence="1 2" key="1">
    <citation type="submission" date="2023-11" db="EMBL/GenBank/DDBJ databases">
        <title>MicrobeMod: A computational toolkit for identifying prokaryotic methylation and restriction-modification with nanopore sequencing.</title>
        <authorList>
            <person name="Crits-Christoph A."/>
            <person name="Kang S.C."/>
            <person name="Lee H."/>
            <person name="Ostrov N."/>
        </authorList>
    </citation>
    <scope>NUCLEOTIDE SEQUENCE [LARGE SCALE GENOMIC DNA]</scope>
    <source>
        <strain evidence="1 2">ATCC BAA-2732</strain>
    </source>
</reference>